<keyword evidence="2" id="KW-1283">Bacterial microcompartment</keyword>
<dbReference type="GO" id="GO:0031469">
    <property type="term" value="C:bacterial microcompartment"/>
    <property type="evidence" value="ECO:0007669"/>
    <property type="project" value="UniProtKB-SubCell"/>
</dbReference>
<evidence type="ECO:0000259" key="5">
    <source>
        <dbReference type="PROSITE" id="PS51930"/>
    </source>
</evidence>
<evidence type="ECO:0000256" key="1">
    <source>
        <dbReference type="ARBA" id="ARBA00024322"/>
    </source>
</evidence>
<dbReference type="InterPro" id="IPR050575">
    <property type="entry name" value="BMC_shell"/>
</dbReference>
<dbReference type="SUPFAM" id="SSF143414">
    <property type="entry name" value="CcmK-like"/>
    <property type="match status" value="1"/>
</dbReference>
<dbReference type="PROSITE" id="PS51930">
    <property type="entry name" value="BMC_2"/>
    <property type="match status" value="1"/>
</dbReference>
<dbReference type="RefSeq" id="WP_008694722.1">
    <property type="nucleotide sequence ID" value="NZ_GL945396.1"/>
</dbReference>
<dbReference type="PANTHER" id="PTHR33941:SF11">
    <property type="entry name" value="BACTERIAL MICROCOMPARTMENT SHELL PROTEIN PDUJ"/>
    <property type="match status" value="1"/>
</dbReference>
<comment type="subcellular location">
    <subcellularLocation>
        <location evidence="1">Bacterial microcompartment</location>
    </subcellularLocation>
</comment>
<sequence>MKALGLIETRGMVGAIVAADIALKTAQVELINKEYTKGGLVCIEFEGDVAAVKASVEAAVMAIKDMGVLIASHVIPRPDDSVEKIIKRKVEPSMEEVTQKKVEETKKEIKDIKEKSLENVELKDIQEEIEEINEILKVSKNKKQKIKNKNFKIKKER</sequence>
<protein>
    <submittedName>
        <fullName evidence="6">Ethanolamine utilization protein EutM</fullName>
    </submittedName>
</protein>
<dbReference type="HOGENOM" id="CLU_064903_0_2_0"/>
<proteinExistence type="inferred from homology"/>
<reference evidence="6" key="1">
    <citation type="submission" date="2011-05" db="EMBL/GenBank/DDBJ databases">
        <title>The Genome Sequence of Fusobacterium sp. 11_3_2.</title>
        <authorList>
            <consortium name="The Broad Institute Genome Sequencing Platform"/>
            <person name="Earl A."/>
            <person name="Ward D."/>
            <person name="Feldgarden M."/>
            <person name="Gevers D."/>
            <person name="Sibley C.D."/>
            <person name="White A.P."/>
            <person name="Crowley S."/>
            <person name="Surette M."/>
            <person name="Strauss J.C."/>
            <person name="Ambrose C.E."/>
            <person name="Allen-Vercoe E."/>
            <person name="Young S.K."/>
            <person name="Zeng Q."/>
            <person name="Gargeya S."/>
            <person name="Fitzgerald M."/>
            <person name="Haas B."/>
            <person name="Abouelleil A."/>
            <person name="Alvarado L."/>
            <person name="Arachchi H.M."/>
            <person name="Berlin A."/>
            <person name="Brown A."/>
            <person name="Chapman S.B."/>
            <person name="Chen Z."/>
            <person name="Dunbar C."/>
            <person name="Freedman E."/>
            <person name="Gearin G."/>
            <person name="Gellesch M."/>
            <person name="Goldberg J."/>
            <person name="Griggs A."/>
            <person name="Gujja S."/>
            <person name="Heiman D."/>
            <person name="Howarth C."/>
            <person name="Larson L."/>
            <person name="Lui A."/>
            <person name="MacDonald P.J.P."/>
            <person name="Mehta T."/>
            <person name="Montmayeur A."/>
            <person name="Murphy C."/>
            <person name="Neiman D."/>
            <person name="Pearson M."/>
            <person name="Priest M."/>
            <person name="Roberts A."/>
            <person name="Saif S."/>
            <person name="Shea T."/>
            <person name="Shenoy N."/>
            <person name="Sisk P."/>
            <person name="Stolte C."/>
            <person name="Sykes S."/>
            <person name="Wortman J."/>
            <person name="Nusbaum C."/>
            <person name="Birren B."/>
        </authorList>
    </citation>
    <scope>NUCLEOTIDE SEQUENCE [LARGE SCALE GENOMIC DNA]</scope>
    <source>
        <strain evidence="6">11_3_2</strain>
    </source>
</reference>
<dbReference type="SMART" id="SM00877">
    <property type="entry name" value="BMC"/>
    <property type="match status" value="1"/>
</dbReference>
<dbReference type="AlphaFoldDB" id="F7L3C0"/>
<feature type="domain" description="BMC" evidence="5">
    <location>
        <begin position="3"/>
        <end position="87"/>
    </location>
</feature>
<dbReference type="InterPro" id="IPR000249">
    <property type="entry name" value="BMC_dom"/>
</dbReference>
<keyword evidence="7" id="KW-1185">Reference proteome</keyword>
<dbReference type="PANTHER" id="PTHR33941">
    <property type="entry name" value="PROPANEDIOL UTILIZATION PROTEIN PDUA"/>
    <property type="match status" value="1"/>
</dbReference>
<organism evidence="6 7">
    <name type="scientific">Fusobacterium animalis 11_3_2</name>
    <dbReference type="NCBI Taxonomy" id="457403"/>
    <lineage>
        <taxon>Bacteria</taxon>
        <taxon>Fusobacteriati</taxon>
        <taxon>Fusobacteriota</taxon>
        <taxon>Fusobacteriia</taxon>
        <taxon>Fusobacteriales</taxon>
        <taxon>Fusobacteriaceae</taxon>
        <taxon>Fusobacterium</taxon>
    </lineage>
</organism>
<dbReference type="Pfam" id="PF00936">
    <property type="entry name" value="BMC"/>
    <property type="match status" value="1"/>
</dbReference>
<keyword evidence="4" id="KW-0175">Coiled coil</keyword>
<feature type="coiled-coil region" evidence="4">
    <location>
        <begin position="95"/>
        <end position="149"/>
    </location>
</feature>
<dbReference type="InterPro" id="IPR044872">
    <property type="entry name" value="CcmK/CsoS1_BMC"/>
</dbReference>
<dbReference type="CDD" id="cd07045">
    <property type="entry name" value="BMC_CcmK_like"/>
    <property type="match status" value="1"/>
</dbReference>
<name>F7L3C0_9FUSO</name>
<evidence type="ECO:0000256" key="3">
    <source>
        <dbReference type="PROSITE-ProRule" id="PRU01278"/>
    </source>
</evidence>
<dbReference type="InterPro" id="IPR037233">
    <property type="entry name" value="CcmK-like_sf"/>
</dbReference>
<evidence type="ECO:0000313" key="6">
    <source>
        <dbReference type="EMBL" id="EGN65032.1"/>
    </source>
</evidence>
<dbReference type="PATRIC" id="fig|457403.8.peg.2375"/>
<accession>F7L3C0</accession>
<evidence type="ECO:0000313" key="7">
    <source>
        <dbReference type="Proteomes" id="UP000004160"/>
    </source>
</evidence>
<dbReference type="Proteomes" id="UP000004160">
    <property type="component" value="Unassembled WGS sequence"/>
</dbReference>
<comment type="caution">
    <text evidence="6">The sequence shown here is derived from an EMBL/GenBank/DDBJ whole genome shotgun (WGS) entry which is preliminary data.</text>
</comment>
<dbReference type="EMBL" id="ACUO01000042">
    <property type="protein sequence ID" value="EGN65032.1"/>
    <property type="molecule type" value="Genomic_DNA"/>
</dbReference>
<comment type="similarity">
    <text evidence="3">Belongs to the bacterial microcompartments protein family.</text>
</comment>
<gene>
    <name evidence="6" type="ORF">HMPREF0401_02343</name>
</gene>
<evidence type="ECO:0000256" key="4">
    <source>
        <dbReference type="SAM" id="Coils"/>
    </source>
</evidence>
<dbReference type="Gene3D" id="3.30.70.1710">
    <property type="match status" value="1"/>
</dbReference>
<evidence type="ECO:0000256" key="2">
    <source>
        <dbReference type="ARBA" id="ARBA00024446"/>
    </source>
</evidence>